<organism evidence="5 6">
    <name type="scientific">Tumidithrix elongata BACA0141</name>
    <dbReference type="NCBI Taxonomy" id="2716417"/>
    <lineage>
        <taxon>Bacteria</taxon>
        <taxon>Bacillati</taxon>
        <taxon>Cyanobacteriota</taxon>
        <taxon>Cyanophyceae</taxon>
        <taxon>Pseudanabaenales</taxon>
        <taxon>Pseudanabaenaceae</taxon>
        <taxon>Tumidithrix</taxon>
        <taxon>Tumidithrix elongata</taxon>
    </lineage>
</organism>
<feature type="transmembrane region" description="Helical" evidence="4">
    <location>
        <begin position="356"/>
        <end position="375"/>
    </location>
</feature>
<evidence type="ECO:0000256" key="1">
    <source>
        <dbReference type="ARBA" id="ARBA00022574"/>
    </source>
</evidence>
<dbReference type="SMART" id="SM00320">
    <property type="entry name" value="WD40"/>
    <property type="match status" value="5"/>
</dbReference>
<dbReference type="PANTHER" id="PTHR22847:SF637">
    <property type="entry name" value="WD REPEAT DOMAIN 5B"/>
    <property type="match status" value="1"/>
</dbReference>
<evidence type="ECO:0000313" key="5">
    <source>
        <dbReference type="EMBL" id="MEE3719090.1"/>
    </source>
</evidence>
<dbReference type="AlphaFoldDB" id="A0AAW9PVR3"/>
<feature type="repeat" description="WD" evidence="3">
    <location>
        <begin position="381"/>
        <end position="413"/>
    </location>
</feature>
<keyword evidence="2" id="KW-0677">Repeat</keyword>
<dbReference type="PANTHER" id="PTHR22847">
    <property type="entry name" value="WD40 REPEAT PROTEIN"/>
    <property type="match status" value="1"/>
</dbReference>
<name>A0AAW9PVR3_9CYAN</name>
<dbReference type="InterPro" id="IPR015943">
    <property type="entry name" value="WD40/YVTN_repeat-like_dom_sf"/>
</dbReference>
<dbReference type="PROSITE" id="PS50294">
    <property type="entry name" value="WD_REPEATS_REGION"/>
    <property type="match status" value="1"/>
</dbReference>
<dbReference type="Proteomes" id="UP001333818">
    <property type="component" value="Unassembled WGS sequence"/>
</dbReference>
<sequence length="717" mass="79292">MAENLIGMVVSKKDIAFRPGGKPASFSVTIVNESDRFASFQLEVTAAGSEVDPDYEWYSISPEVSTKNPPGDLVEFHVSIVDTPVPGFLGLVNLTVRAFSMDLRDEARQVMRLDLQEGVSSTKLIIELPFPKLQVAPLDQVEIPVLVRNPSQLPTNVTLTCSGIPVEWLPNGHTRQFQVKPGGQFSTSFLCQPPFNGDTISQVYPLAIEAAHTNGLASQANAVLEVMPKGHMDFDCTPKQQSIPNKLTWAFWRSTPAIYTLYADNASNLLQKVSFEIFGGGREGCSFEVTPNEADVKPLENAQLSLNVTIKKSRPWVGNVKKVPLRIKANWQDRRADIRDEQQTVELAIKPVIPRWFLALAIALILFLLGWFSSLNPYNPFFVHKGAVTSVRFNGLSNNAISSSNDQTIKRWNTAGFHVLWENVELGVLADAGKAIRVATYRPVSNDFVAAGLENGEIQLWEITSDRKKPRSSFAYKKDDRVFGLEFTQDSRNLFSSHGSGLVLRWDVDQSFLSEDPIQPLQTQQFDFAIYDANLVGKDDSTLAIAGRFNQLVLWNWVGNNVKTVNYPRPGGQEDYIQSIATSGFSRNLLATADNQGYITLWNLSSCLNGSRNCEIVDQWSDGHGGKPVRSVSLSTNGCYLVSGGDDGRVMLWPLSKTGKRISEFLNGKALGKYSSAMNAVDIKLKNDKVLTVSGADDGHVYGQQDDRVPKFGCDRI</sequence>
<keyword evidence="4" id="KW-0472">Membrane</keyword>
<keyword evidence="4" id="KW-0812">Transmembrane</keyword>
<keyword evidence="6" id="KW-1185">Reference proteome</keyword>
<evidence type="ECO:0000313" key="6">
    <source>
        <dbReference type="Proteomes" id="UP001333818"/>
    </source>
</evidence>
<dbReference type="RefSeq" id="WP_330485526.1">
    <property type="nucleotide sequence ID" value="NZ_JAZBJZ010000111.1"/>
</dbReference>
<evidence type="ECO:0000256" key="3">
    <source>
        <dbReference type="PROSITE-ProRule" id="PRU00221"/>
    </source>
</evidence>
<keyword evidence="4" id="KW-1133">Transmembrane helix</keyword>
<accession>A0AAW9PVR3</accession>
<proteinExistence type="predicted"/>
<comment type="caution">
    <text evidence="5">The sequence shown here is derived from an EMBL/GenBank/DDBJ whole genome shotgun (WGS) entry which is preliminary data.</text>
</comment>
<gene>
    <name evidence="5" type="ORF">V2H45_20300</name>
</gene>
<dbReference type="SUPFAM" id="SSF50978">
    <property type="entry name" value="WD40 repeat-like"/>
    <property type="match status" value="1"/>
</dbReference>
<dbReference type="PROSITE" id="PS50082">
    <property type="entry name" value="WD_REPEATS_2"/>
    <property type="match status" value="2"/>
</dbReference>
<keyword evidence="1 3" id="KW-0853">WD repeat</keyword>
<evidence type="ECO:0000256" key="2">
    <source>
        <dbReference type="ARBA" id="ARBA00022737"/>
    </source>
</evidence>
<dbReference type="InterPro" id="IPR001680">
    <property type="entry name" value="WD40_rpt"/>
</dbReference>
<feature type="repeat" description="WD" evidence="3">
    <location>
        <begin position="629"/>
        <end position="663"/>
    </location>
</feature>
<dbReference type="Gene3D" id="2.130.10.10">
    <property type="entry name" value="YVTN repeat-like/Quinoprotein amine dehydrogenase"/>
    <property type="match status" value="2"/>
</dbReference>
<dbReference type="Pfam" id="PF00400">
    <property type="entry name" value="WD40"/>
    <property type="match status" value="2"/>
</dbReference>
<dbReference type="EMBL" id="JAZBJZ010000111">
    <property type="protein sequence ID" value="MEE3719090.1"/>
    <property type="molecule type" value="Genomic_DNA"/>
</dbReference>
<reference evidence="5" key="1">
    <citation type="submission" date="2024-01" db="EMBL/GenBank/DDBJ databases">
        <title>Bank of Algae and Cyanobacteria of the Azores (BACA) strain genomes.</title>
        <authorList>
            <person name="Luz R."/>
            <person name="Cordeiro R."/>
            <person name="Fonseca A."/>
            <person name="Goncalves V."/>
        </authorList>
    </citation>
    <scope>NUCLEOTIDE SEQUENCE</scope>
    <source>
        <strain evidence="5">BACA0141</strain>
    </source>
</reference>
<protein>
    <submittedName>
        <fullName evidence="5">WD40 repeat domain-containing protein</fullName>
    </submittedName>
</protein>
<evidence type="ECO:0000256" key="4">
    <source>
        <dbReference type="SAM" id="Phobius"/>
    </source>
</evidence>
<dbReference type="InterPro" id="IPR036322">
    <property type="entry name" value="WD40_repeat_dom_sf"/>
</dbReference>